<dbReference type="GO" id="GO:0008380">
    <property type="term" value="P:RNA splicing"/>
    <property type="evidence" value="ECO:0007669"/>
    <property type="project" value="InterPro"/>
</dbReference>
<feature type="repeat" description="PPR" evidence="2">
    <location>
        <begin position="472"/>
        <end position="507"/>
    </location>
</feature>
<dbReference type="InterPro" id="IPR011990">
    <property type="entry name" value="TPR-like_helical_dom_sf"/>
</dbReference>
<dbReference type="OrthoDB" id="185373at2759"/>
<protein>
    <submittedName>
        <fullName evidence="3">Uncharacterized protein</fullName>
    </submittedName>
</protein>
<dbReference type="Proteomes" id="UP000663760">
    <property type="component" value="Chromosome 5"/>
</dbReference>
<name>A0A7I8KFW9_SPIIN</name>
<sequence>MFRASRGSTLLSPSIRAAVAAVAAAGASPRAIPLLSPLVAPVPVSLPEYQAASGHWRRFSSLNELSSPAIAPAEHDELLPAGSGPPSQESVLYVLKRLGKAPRKAIDFLDCARERYGFKPSGTVYNLMLRILGGSKEWAKDFWIIAQRMREEGHNVDRGTYLTLLLSFKKQGMPGDASALVEFQSSASEEAMADEGIRTTVDLLIAAEEWTEALEGEMDGVKLVLSETNVAKVLREVREHPLKALGFFRWAARRPDYKHGSTEYNAMARVLGREGAIEEFWDLAGEMKREGHDMDIDTYVKLSRRFQKGKMLKEAVQLYEYMMDGPYKPSPQDCGLLLRQISLADEPDLELVFRVVKRYEAHGHSLSKAVYDGIHRSLTSVGRFQEAEQIMEKMKGAGFEPDNITYSQLVYGLCKAKRLEEARRVLDEMEAAGSVPDLKTWTVLIHGHCSVREVDQALTCFTDMIGKGHVADGHLLDAMVKGLCSQGRVSAAYTLVLEMLERADVKPWQATFKLLIESLLGEGKFEEALKLLGAMKGHNFPPHGEPFAPYISKSGTVEDAREFFKAMSAKSSPSSSTYLRIFRSFFEQGRYDEARDLLFKCPHHIRKHSDISKLFGSVNLE</sequence>
<dbReference type="InterPro" id="IPR002885">
    <property type="entry name" value="PPR_rpt"/>
</dbReference>
<evidence type="ECO:0000313" key="4">
    <source>
        <dbReference type="Proteomes" id="UP000663760"/>
    </source>
</evidence>
<feature type="repeat" description="PPR" evidence="2">
    <location>
        <begin position="295"/>
        <end position="329"/>
    </location>
</feature>
<feature type="repeat" description="PPR" evidence="2">
    <location>
        <begin position="508"/>
        <end position="542"/>
    </location>
</feature>
<dbReference type="Pfam" id="PF12854">
    <property type="entry name" value="PPR_1"/>
    <property type="match status" value="1"/>
</dbReference>
<feature type="repeat" description="PPR" evidence="2">
    <location>
        <begin position="437"/>
        <end position="471"/>
    </location>
</feature>
<dbReference type="AlphaFoldDB" id="A0A7I8KFW9"/>
<feature type="repeat" description="PPR" evidence="2">
    <location>
        <begin position="367"/>
        <end position="401"/>
    </location>
</feature>
<dbReference type="PANTHER" id="PTHR47003:SF2">
    <property type="entry name" value="OS01G0970900 PROTEIN"/>
    <property type="match status" value="1"/>
</dbReference>
<dbReference type="PANTHER" id="PTHR47003">
    <property type="entry name" value="OS01G0970900 PROTEIN"/>
    <property type="match status" value="1"/>
</dbReference>
<feature type="repeat" description="PPR" evidence="2">
    <location>
        <begin position="402"/>
        <end position="436"/>
    </location>
</feature>
<dbReference type="Pfam" id="PF01535">
    <property type="entry name" value="PPR"/>
    <property type="match status" value="4"/>
</dbReference>
<organism evidence="3 4">
    <name type="scientific">Spirodela intermedia</name>
    <name type="common">Intermediate duckweed</name>
    <dbReference type="NCBI Taxonomy" id="51605"/>
    <lineage>
        <taxon>Eukaryota</taxon>
        <taxon>Viridiplantae</taxon>
        <taxon>Streptophyta</taxon>
        <taxon>Embryophyta</taxon>
        <taxon>Tracheophyta</taxon>
        <taxon>Spermatophyta</taxon>
        <taxon>Magnoliopsida</taxon>
        <taxon>Liliopsida</taxon>
        <taxon>Araceae</taxon>
        <taxon>Lemnoideae</taxon>
        <taxon>Spirodela</taxon>
    </lineage>
</organism>
<dbReference type="PROSITE" id="PS51375">
    <property type="entry name" value="PPR"/>
    <property type="match status" value="6"/>
</dbReference>
<evidence type="ECO:0000256" key="2">
    <source>
        <dbReference type="PROSITE-ProRule" id="PRU00708"/>
    </source>
</evidence>
<dbReference type="InterPro" id="IPR044578">
    <property type="entry name" value="BIR6-like"/>
</dbReference>
<gene>
    <name evidence="3" type="ORF">SI8410_05006538</name>
</gene>
<reference evidence="3" key="1">
    <citation type="submission" date="2020-02" db="EMBL/GenBank/DDBJ databases">
        <authorList>
            <person name="Scholz U."/>
            <person name="Mascher M."/>
            <person name="Fiebig A."/>
        </authorList>
    </citation>
    <scope>NUCLEOTIDE SEQUENCE</scope>
</reference>
<evidence type="ECO:0000256" key="1">
    <source>
        <dbReference type="ARBA" id="ARBA00022737"/>
    </source>
</evidence>
<proteinExistence type="predicted"/>
<dbReference type="NCBIfam" id="TIGR00756">
    <property type="entry name" value="PPR"/>
    <property type="match status" value="4"/>
</dbReference>
<keyword evidence="4" id="KW-1185">Reference proteome</keyword>
<dbReference type="Gene3D" id="1.25.40.10">
    <property type="entry name" value="Tetratricopeptide repeat domain"/>
    <property type="match status" value="4"/>
</dbReference>
<evidence type="ECO:0000313" key="3">
    <source>
        <dbReference type="EMBL" id="CAA7395875.1"/>
    </source>
</evidence>
<keyword evidence="1" id="KW-0677">Repeat</keyword>
<dbReference type="EMBL" id="LR746268">
    <property type="protein sequence ID" value="CAA7395875.1"/>
    <property type="molecule type" value="Genomic_DNA"/>
</dbReference>
<accession>A0A7I8KFW9</accession>